<accession>A0A915IUT5</accession>
<evidence type="ECO:0000313" key="2">
    <source>
        <dbReference type="WBParaSite" id="nRc.2.0.1.t17828-RA"/>
    </source>
</evidence>
<name>A0A915IUT5_ROMCU</name>
<dbReference type="AlphaFoldDB" id="A0A915IUT5"/>
<protein>
    <submittedName>
        <fullName evidence="2">Uncharacterized protein</fullName>
    </submittedName>
</protein>
<evidence type="ECO:0000313" key="1">
    <source>
        <dbReference type="Proteomes" id="UP000887565"/>
    </source>
</evidence>
<proteinExistence type="predicted"/>
<reference evidence="2" key="1">
    <citation type="submission" date="2022-11" db="UniProtKB">
        <authorList>
            <consortium name="WormBaseParasite"/>
        </authorList>
    </citation>
    <scope>IDENTIFICATION</scope>
</reference>
<keyword evidence="1" id="KW-1185">Reference proteome</keyword>
<dbReference type="Proteomes" id="UP000887565">
    <property type="component" value="Unplaced"/>
</dbReference>
<organism evidence="1 2">
    <name type="scientific">Romanomermis culicivorax</name>
    <name type="common">Nematode worm</name>
    <dbReference type="NCBI Taxonomy" id="13658"/>
    <lineage>
        <taxon>Eukaryota</taxon>
        <taxon>Metazoa</taxon>
        <taxon>Ecdysozoa</taxon>
        <taxon>Nematoda</taxon>
        <taxon>Enoplea</taxon>
        <taxon>Dorylaimia</taxon>
        <taxon>Mermithida</taxon>
        <taxon>Mermithoidea</taxon>
        <taxon>Mermithidae</taxon>
        <taxon>Romanomermis</taxon>
    </lineage>
</organism>
<sequence length="92" mass="10768">MHFDIYTILCSTFKDEAQTTGRGRQSSFIGTLSLIDKLVYTCLFRPNRTERKQLFLPMDKHIVFAGRTDDRKLLFGLQCPLGEDYYQRMLPV</sequence>
<dbReference type="WBParaSite" id="nRc.2.0.1.t17828-RA">
    <property type="protein sequence ID" value="nRc.2.0.1.t17828-RA"/>
    <property type="gene ID" value="nRc.2.0.1.g17828"/>
</dbReference>